<dbReference type="WBParaSite" id="ACRNAN_scaffold15080.g6673.t1">
    <property type="protein sequence ID" value="ACRNAN_scaffold15080.g6673.t1"/>
    <property type="gene ID" value="ACRNAN_scaffold15080.g6673"/>
</dbReference>
<dbReference type="Proteomes" id="UP000887540">
    <property type="component" value="Unplaced"/>
</dbReference>
<keyword evidence="1" id="KW-1185">Reference proteome</keyword>
<sequence length="111" mass="12824">MDSLNVLDYDPDEIALSEEFDDYFDLSEDEEEGLKHRTGPILTQIENAKMWTKKKLYGEKFSRYKTSMIMVDSTYKCTYSGHPVRVVGWSDFSKRFFPTAISIMNAEDAAS</sequence>
<evidence type="ECO:0000313" key="1">
    <source>
        <dbReference type="Proteomes" id="UP000887540"/>
    </source>
</evidence>
<proteinExistence type="predicted"/>
<protein>
    <submittedName>
        <fullName evidence="2">PiggyBac transposable element-derived protein domain-containing protein</fullName>
    </submittedName>
</protein>
<name>A0A914CW82_9BILA</name>
<accession>A0A914CW82</accession>
<evidence type="ECO:0000313" key="2">
    <source>
        <dbReference type="WBParaSite" id="ACRNAN_scaffold15080.g6673.t1"/>
    </source>
</evidence>
<dbReference type="AlphaFoldDB" id="A0A914CW82"/>
<reference evidence="2" key="1">
    <citation type="submission" date="2022-11" db="UniProtKB">
        <authorList>
            <consortium name="WormBaseParasite"/>
        </authorList>
    </citation>
    <scope>IDENTIFICATION</scope>
</reference>
<organism evidence="1 2">
    <name type="scientific">Acrobeloides nanus</name>
    <dbReference type="NCBI Taxonomy" id="290746"/>
    <lineage>
        <taxon>Eukaryota</taxon>
        <taxon>Metazoa</taxon>
        <taxon>Ecdysozoa</taxon>
        <taxon>Nematoda</taxon>
        <taxon>Chromadorea</taxon>
        <taxon>Rhabditida</taxon>
        <taxon>Tylenchina</taxon>
        <taxon>Cephalobomorpha</taxon>
        <taxon>Cephaloboidea</taxon>
        <taxon>Cephalobidae</taxon>
        <taxon>Acrobeloides</taxon>
    </lineage>
</organism>